<evidence type="ECO:0000259" key="6">
    <source>
        <dbReference type="PROSITE" id="PS50850"/>
    </source>
</evidence>
<dbReference type="Proteomes" id="UP000269591">
    <property type="component" value="Unassembled WGS sequence"/>
</dbReference>
<feature type="transmembrane region" description="Helical" evidence="5">
    <location>
        <begin position="163"/>
        <end position="184"/>
    </location>
</feature>
<dbReference type="AlphaFoldDB" id="A0A3N0B311"/>
<organism evidence="7 8">
    <name type="scientific">Slackia equolifaciens</name>
    <dbReference type="NCBI Taxonomy" id="498718"/>
    <lineage>
        <taxon>Bacteria</taxon>
        <taxon>Bacillati</taxon>
        <taxon>Actinomycetota</taxon>
        <taxon>Coriobacteriia</taxon>
        <taxon>Eggerthellales</taxon>
        <taxon>Eggerthellaceae</taxon>
        <taxon>Slackia</taxon>
    </lineage>
</organism>
<gene>
    <name evidence="7" type="ORF">DMP06_02910</name>
</gene>
<dbReference type="PROSITE" id="PS50850">
    <property type="entry name" value="MFS"/>
    <property type="match status" value="1"/>
</dbReference>
<comment type="subcellular location">
    <subcellularLocation>
        <location evidence="1">Cell membrane</location>
        <topology evidence="1">Multi-pass membrane protein</topology>
    </subcellularLocation>
</comment>
<feature type="transmembrane region" description="Helical" evidence="5">
    <location>
        <begin position="284"/>
        <end position="302"/>
    </location>
</feature>
<reference evidence="8" key="1">
    <citation type="submission" date="2018-05" db="EMBL/GenBank/DDBJ databases">
        <title>Genome Sequencing of selected type strains of the family Eggerthellaceae.</title>
        <authorList>
            <person name="Danylec N."/>
            <person name="Stoll D.A."/>
            <person name="Doetsch A."/>
            <person name="Huch M."/>
        </authorList>
    </citation>
    <scope>NUCLEOTIDE SEQUENCE [LARGE SCALE GENOMIC DNA]</scope>
    <source>
        <strain evidence="8">DSM 24851</strain>
    </source>
</reference>
<feature type="transmembrane region" description="Helical" evidence="5">
    <location>
        <begin position="98"/>
        <end position="119"/>
    </location>
</feature>
<accession>A0A3N0B311</accession>
<sequence length="405" mass="42395">MAQPRNRVLPLVSAALCCFIIGAFYMWSVFNAPLMAEHGWSAQEVSLAYSIYTFTLGMSTLAGGWLQRVVSSRVLLTAGGMGFALAWILTSFATSLPMLYICFGVLGGFCDGVVYNVSMSVATKWYPDKKGLANGICIGCAGLAPLLFAPLGNALIEAFDTSACFRICGVGFALAFIVATRFAVAPPEGWAPSGWTQSEESSQRASRDFTAKDMLKTPIFYMLWAAFVMAATSGLMMTGHAATIGQQLAGLSSSDAAVTVGLLAVASFAGRLGLGALSDKLGRFTMLGASLAVTCVVMLVFFSSAHSFVSFSVVLFLVGVCFGGVMTVMPSICGDMFGLKNFGFNYAVLFSGYTVASFVGPSLAATVVTATGSYDLAFTVAGALAAFGLVFLAVAVILSKRMRAS</sequence>
<evidence type="ECO:0000256" key="4">
    <source>
        <dbReference type="ARBA" id="ARBA00023136"/>
    </source>
</evidence>
<dbReference type="InterPro" id="IPR036259">
    <property type="entry name" value="MFS_trans_sf"/>
</dbReference>
<comment type="caution">
    <text evidence="7">The sequence shown here is derived from an EMBL/GenBank/DDBJ whole genome shotgun (WGS) entry which is preliminary data.</text>
</comment>
<dbReference type="PANTHER" id="PTHR11360:SF317">
    <property type="entry name" value="MAJOR FACILITATOR SUPERFAMILY (MFS) PROFILE DOMAIN-CONTAINING PROTEIN-RELATED"/>
    <property type="match status" value="1"/>
</dbReference>
<name>A0A3N0B311_9ACTN</name>
<dbReference type="EMBL" id="QIBX01000003">
    <property type="protein sequence ID" value="RNL40966.1"/>
    <property type="molecule type" value="Genomic_DNA"/>
</dbReference>
<feature type="domain" description="Major facilitator superfamily (MFS) profile" evidence="6">
    <location>
        <begin position="1"/>
        <end position="400"/>
    </location>
</feature>
<keyword evidence="4 5" id="KW-0472">Membrane</keyword>
<dbReference type="InterPro" id="IPR050327">
    <property type="entry name" value="Proton-linked_MCT"/>
</dbReference>
<protein>
    <submittedName>
        <fullName evidence="7">MFS transporter</fullName>
    </submittedName>
</protein>
<feature type="transmembrane region" description="Helical" evidence="5">
    <location>
        <begin position="131"/>
        <end position="151"/>
    </location>
</feature>
<dbReference type="InterPro" id="IPR011701">
    <property type="entry name" value="MFS"/>
</dbReference>
<dbReference type="CDD" id="cd17353">
    <property type="entry name" value="MFS_OFA_like"/>
    <property type="match status" value="1"/>
</dbReference>
<dbReference type="OrthoDB" id="9793415at2"/>
<dbReference type="SUPFAM" id="SSF103473">
    <property type="entry name" value="MFS general substrate transporter"/>
    <property type="match status" value="1"/>
</dbReference>
<dbReference type="RefSeq" id="WP_123208250.1">
    <property type="nucleotide sequence ID" value="NZ_JBHTHO010000001.1"/>
</dbReference>
<feature type="transmembrane region" description="Helical" evidence="5">
    <location>
        <begin position="376"/>
        <end position="398"/>
    </location>
</feature>
<feature type="transmembrane region" description="Helical" evidence="5">
    <location>
        <begin position="219"/>
        <end position="244"/>
    </location>
</feature>
<evidence type="ECO:0000256" key="5">
    <source>
        <dbReference type="SAM" id="Phobius"/>
    </source>
</evidence>
<dbReference type="Pfam" id="PF07690">
    <property type="entry name" value="MFS_1"/>
    <property type="match status" value="1"/>
</dbReference>
<keyword evidence="3 5" id="KW-1133">Transmembrane helix</keyword>
<evidence type="ECO:0000256" key="1">
    <source>
        <dbReference type="ARBA" id="ARBA00004651"/>
    </source>
</evidence>
<dbReference type="InterPro" id="IPR020846">
    <property type="entry name" value="MFS_dom"/>
</dbReference>
<dbReference type="Gene3D" id="1.20.1250.20">
    <property type="entry name" value="MFS general substrate transporter like domains"/>
    <property type="match status" value="2"/>
</dbReference>
<feature type="transmembrane region" description="Helical" evidence="5">
    <location>
        <begin position="73"/>
        <end position="92"/>
    </location>
</feature>
<feature type="transmembrane region" description="Helical" evidence="5">
    <location>
        <begin position="256"/>
        <end position="277"/>
    </location>
</feature>
<feature type="transmembrane region" description="Helical" evidence="5">
    <location>
        <begin position="308"/>
        <end position="332"/>
    </location>
</feature>
<evidence type="ECO:0000313" key="8">
    <source>
        <dbReference type="Proteomes" id="UP000269591"/>
    </source>
</evidence>
<dbReference type="GO" id="GO:0022857">
    <property type="term" value="F:transmembrane transporter activity"/>
    <property type="evidence" value="ECO:0007669"/>
    <property type="project" value="InterPro"/>
</dbReference>
<keyword evidence="2 5" id="KW-0812">Transmembrane</keyword>
<dbReference type="GO" id="GO:0005886">
    <property type="term" value="C:plasma membrane"/>
    <property type="evidence" value="ECO:0007669"/>
    <property type="project" value="UniProtKB-SubCell"/>
</dbReference>
<dbReference type="PANTHER" id="PTHR11360">
    <property type="entry name" value="MONOCARBOXYLATE TRANSPORTER"/>
    <property type="match status" value="1"/>
</dbReference>
<feature type="transmembrane region" description="Helical" evidence="5">
    <location>
        <begin position="47"/>
        <end position="66"/>
    </location>
</feature>
<feature type="transmembrane region" description="Helical" evidence="5">
    <location>
        <begin position="7"/>
        <end position="27"/>
    </location>
</feature>
<evidence type="ECO:0000313" key="7">
    <source>
        <dbReference type="EMBL" id="RNL40966.1"/>
    </source>
</evidence>
<keyword evidence="8" id="KW-1185">Reference proteome</keyword>
<evidence type="ECO:0000256" key="2">
    <source>
        <dbReference type="ARBA" id="ARBA00022692"/>
    </source>
</evidence>
<proteinExistence type="predicted"/>
<evidence type="ECO:0000256" key="3">
    <source>
        <dbReference type="ARBA" id="ARBA00022989"/>
    </source>
</evidence>
<feature type="transmembrane region" description="Helical" evidence="5">
    <location>
        <begin position="344"/>
        <end position="364"/>
    </location>
</feature>